<accession>A0A1T5F6K4</accession>
<keyword evidence="2" id="KW-1185">Reference proteome</keyword>
<protein>
    <submittedName>
        <fullName evidence="1">Uncharacterized protein</fullName>
    </submittedName>
</protein>
<organism evidence="1 2">
    <name type="scientific">Daejeonella lutea</name>
    <dbReference type="NCBI Taxonomy" id="572036"/>
    <lineage>
        <taxon>Bacteria</taxon>
        <taxon>Pseudomonadati</taxon>
        <taxon>Bacteroidota</taxon>
        <taxon>Sphingobacteriia</taxon>
        <taxon>Sphingobacteriales</taxon>
        <taxon>Sphingobacteriaceae</taxon>
        <taxon>Daejeonella</taxon>
    </lineage>
</organism>
<dbReference type="RefSeq" id="WP_170878486.1">
    <property type="nucleotide sequence ID" value="NZ_FUYR01000006.1"/>
</dbReference>
<name>A0A1T5F6K4_9SPHI</name>
<dbReference type="STRING" id="572036.SAMN05661099_3453"/>
<dbReference type="AlphaFoldDB" id="A0A1T5F6K4"/>
<sequence>MKKLIIAIVLVGFISLGFTVVNNTPEKKEVVKVPKAEKIDFSGNLDEKRLASWD</sequence>
<proteinExistence type="predicted"/>
<gene>
    <name evidence="1" type="ORF">SAMN05661099_3453</name>
</gene>
<dbReference type="Proteomes" id="UP000189981">
    <property type="component" value="Unassembled WGS sequence"/>
</dbReference>
<reference evidence="2" key="1">
    <citation type="submission" date="2017-02" db="EMBL/GenBank/DDBJ databases">
        <authorList>
            <person name="Varghese N."/>
            <person name="Submissions S."/>
        </authorList>
    </citation>
    <scope>NUCLEOTIDE SEQUENCE [LARGE SCALE GENOMIC DNA]</scope>
    <source>
        <strain evidence="2">DSM 22385</strain>
    </source>
</reference>
<evidence type="ECO:0000313" key="1">
    <source>
        <dbReference type="EMBL" id="SKB91750.1"/>
    </source>
</evidence>
<evidence type="ECO:0000313" key="2">
    <source>
        <dbReference type="Proteomes" id="UP000189981"/>
    </source>
</evidence>
<dbReference type="EMBL" id="FUYR01000006">
    <property type="protein sequence ID" value="SKB91750.1"/>
    <property type="molecule type" value="Genomic_DNA"/>
</dbReference>